<evidence type="ECO:0000256" key="3">
    <source>
        <dbReference type="SAM" id="SignalP"/>
    </source>
</evidence>
<evidence type="ECO:0000256" key="1">
    <source>
        <dbReference type="SAM" id="MobiDB-lite"/>
    </source>
</evidence>
<reference evidence="4" key="1">
    <citation type="submission" date="2022-12" db="EMBL/GenBank/DDBJ databases">
        <title>Genome assemblies of Blomia tropicalis.</title>
        <authorList>
            <person name="Cui Y."/>
        </authorList>
    </citation>
    <scope>NUCLEOTIDE SEQUENCE</scope>
    <source>
        <tissue evidence="4">Adult mites</tissue>
    </source>
</reference>
<name>A0A9Q0RMI4_BLOTA</name>
<keyword evidence="3" id="KW-0732">Signal</keyword>
<feature type="compositionally biased region" description="Low complexity" evidence="1">
    <location>
        <begin position="72"/>
        <end position="83"/>
    </location>
</feature>
<feature type="region of interest" description="Disordered" evidence="1">
    <location>
        <begin position="66"/>
        <end position="96"/>
    </location>
</feature>
<feature type="signal peptide" evidence="3">
    <location>
        <begin position="1"/>
        <end position="18"/>
    </location>
</feature>
<dbReference type="AlphaFoldDB" id="A0A9Q0RMI4"/>
<proteinExistence type="predicted"/>
<organism evidence="4 5">
    <name type="scientific">Blomia tropicalis</name>
    <name type="common">Mite</name>
    <dbReference type="NCBI Taxonomy" id="40697"/>
    <lineage>
        <taxon>Eukaryota</taxon>
        <taxon>Metazoa</taxon>
        <taxon>Ecdysozoa</taxon>
        <taxon>Arthropoda</taxon>
        <taxon>Chelicerata</taxon>
        <taxon>Arachnida</taxon>
        <taxon>Acari</taxon>
        <taxon>Acariformes</taxon>
        <taxon>Sarcoptiformes</taxon>
        <taxon>Astigmata</taxon>
        <taxon>Glycyphagoidea</taxon>
        <taxon>Echimyopodidae</taxon>
        <taxon>Blomia</taxon>
    </lineage>
</organism>
<dbReference type="Proteomes" id="UP001142055">
    <property type="component" value="Chromosome 2"/>
</dbReference>
<feature type="chain" id="PRO_5040168126" evidence="3">
    <location>
        <begin position="19"/>
        <end position="376"/>
    </location>
</feature>
<keyword evidence="2" id="KW-0472">Membrane</keyword>
<keyword evidence="2" id="KW-1133">Transmembrane helix</keyword>
<keyword evidence="2" id="KW-0812">Transmembrane</keyword>
<accession>A0A9Q0RMI4</accession>
<evidence type="ECO:0000313" key="5">
    <source>
        <dbReference type="Proteomes" id="UP001142055"/>
    </source>
</evidence>
<keyword evidence="5" id="KW-1185">Reference proteome</keyword>
<comment type="caution">
    <text evidence="4">The sequence shown here is derived from an EMBL/GenBank/DDBJ whole genome shotgun (WGS) entry which is preliminary data.</text>
</comment>
<dbReference type="EMBL" id="JAPWDV010000002">
    <property type="protein sequence ID" value="KAJ6219756.1"/>
    <property type="molecule type" value="Genomic_DNA"/>
</dbReference>
<protein>
    <submittedName>
        <fullName evidence="4">Uncharacterized protein</fullName>
    </submittedName>
</protein>
<gene>
    <name evidence="4" type="ORF">RDWZM_005568</name>
</gene>
<evidence type="ECO:0000313" key="4">
    <source>
        <dbReference type="EMBL" id="KAJ6219756.1"/>
    </source>
</evidence>
<evidence type="ECO:0000256" key="2">
    <source>
        <dbReference type="SAM" id="Phobius"/>
    </source>
</evidence>
<sequence length="376" mass="41505">MVRPTVFPLLIAICLVNANPLQLEDDGNPELIPNEENWSESAISITSTETNFDSDHVNVSYMLDENDDTSLSEDSTSSSMSIDITEESNSSSVPDFDLIRSENQNELLEIDSNTTSIIVTKQSTEGINTIEGTFTTEKSTTIDPETVSIGEQLEINSTLLDNNWETISSVITTSFNQLSSTEFLNLSSTTESPSVFDDITSDSHQTTISNRSILIVDDVSTTVSLDNETIQPKEQTTISYDHNELIETSTFKNLIEVTSSTSPENFTTNGHEIKIIKFSTLSALTEMLSDDPKKKETQLIGDDDQMVLSAEETNNDIMQSSFHSISNSRTNKLESLSMVSGHSGSQFRVNTISLFVQVASIVILVINFYICPVRNI</sequence>
<feature type="transmembrane region" description="Helical" evidence="2">
    <location>
        <begin position="352"/>
        <end position="370"/>
    </location>
</feature>